<organism evidence="2 3">
    <name type="scientific">Dendrothele bispora (strain CBS 962.96)</name>
    <dbReference type="NCBI Taxonomy" id="1314807"/>
    <lineage>
        <taxon>Eukaryota</taxon>
        <taxon>Fungi</taxon>
        <taxon>Dikarya</taxon>
        <taxon>Basidiomycota</taxon>
        <taxon>Agaricomycotina</taxon>
        <taxon>Agaricomycetes</taxon>
        <taxon>Agaricomycetidae</taxon>
        <taxon>Agaricales</taxon>
        <taxon>Agaricales incertae sedis</taxon>
        <taxon>Dendrothele</taxon>
    </lineage>
</organism>
<feature type="region of interest" description="Disordered" evidence="1">
    <location>
        <begin position="1"/>
        <end position="23"/>
    </location>
</feature>
<reference evidence="2 3" key="1">
    <citation type="journal article" date="2019" name="Nat. Ecol. Evol.">
        <title>Megaphylogeny resolves global patterns of mushroom evolution.</title>
        <authorList>
            <person name="Varga T."/>
            <person name="Krizsan K."/>
            <person name="Foldi C."/>
            <person name="Dima B."/>
            <person name="Sanchez-Garcia M."/>
            <person name="Sanchez-Ramirez S."/>
            <person name="Szollosi G.J."/>
            <person name="Szarkandi J.G."/>
            <person name="Papp V."/>
            <person name="Albert L."/>
            <person name="Andreopoulos W."/>
            <person name="Angelini C."/>
            <person name="Antonin V."/>
            <person name="Barry K.W."/>
            <person name="Bougher N.L."/>
            <person name="Buchanan P."/>
            <person name="Buyck B."/>
            <person name="Bense V."/>
            <person name="Catcheside P."/>
            <person name="Chovatia M."/>
            <person name="Cooper J."/>
            <person name="Damon W."/>
            <person name="Desjardin D."/>
            <person name="Finy P."/>
            <person name="Geml J."/>
            <person name="Haridas S."/>
            <person name="Hughes K."/>
            <person name="Justo A."/>
            <person name="Karasinski D."/>
            <person name="Kautmanova I."/>
            <person name="Kiss B."/>
            <person name="Kocsube S."/>
            <person name="Kotiranta H."/>
            <person name="LaButti K.M."/>
            <person name="Lechner B.E."/>
            <person name="Liimatainen K."/>
            <person name="Lipzen A."/>
            <person name="Lukacs Z."/>
            <person name="Mihaltcheva S."/>
            <person name="Morgado L.N."/>
            <person name="Niskanen T."/>
            <person name="Noordeloos M.E."/>
            <person name="Ohm R.A."/>
            <person name="Ortiz-Santana B."/>
            <person name="Ovrebo C."/>
            <person name="Racz N."/>
            <person name="Riley R."/>
            <person name="Savchenko A."/>
            <person name="Shiryaev A."/>
            <person name="Soop K."/>
            <person name="Spirin V."/>
            <person name="Szebenyi C."/>
            <person name="Tomsovsky M."/>
            <person name="Tulloss R.E."/>
            <person name="Uehling J."/>
            <person name="Grigoriev I.V."/>
            <person name="Vagvolgyi C."/>
            <person name="Papp T."/>
            <person name="Martin F.M."/>
            <person name="Miettinen O."/>
            <person name="Hibbett D.S."/>
            <person name="Nagy L.G."/>
        </authorList>
    </citation>
    <scope>NUCLEOTIDE SEQUENCE [LARGE SCALE GENOMIC DNA]</scope>
    <source>
        <strain evidence="2 3">CBS 962.96</strain>
    </source>
</reference>
<proteinExistence type="predicted"/>
<keyword evidence="3" id="KW-1185">Reference proteome</keyword>
<dbReference type="Proteomes" id="UP000297245">
    <property type="component" value="Unassembled WGS sequence"/>
</dbReference>
<evidence type="ECO:0000256" key="1">
    <source>
        <dbReference type="SAM" id="MobiDB-lite"/>
    </source>
</evidence>
<dbReference type="AlphaFoldDB" id="A0A4S8MT94"/>
<protein>
    <submittedName>
        <fullName evidence="2">Uncharacterized protein</fullName>
    </submittedName>
</protein>
<dbReference type="EMBL" id="ML179046">
    <property type="protein sequence ID" value="THV05899.1"/>
    <property type="molecule type" value="Genomic_DNA"/>
</dbReference>
<sequence length="243" mass="26032">MAPQVPPTISHNSHQASVIDVPDEAEPVVQISTRNTMPLDGLHSTAQTTASSLLRHRRSLLPIASRVGIGGVFVPAPTPTGTSITAHNANILRTVSTSANSLSPNITQNNLQFTETLQMFNRSWNNTFNDTTFTSPARDSYSFSGPVTLVVDPDLISQMLRTQSTGPQGLDSTPRGPITISDLGGPVSVRPRIDANSLDGGDGLEALTTGANRNRLRRLINGGVFRTQDTNDLIGPDPFFFCD</sequence>
<name>A0A4S8MT94_DENBC</name>
<evidence type="ECO:0000313" key="2">
    <source>
        <dbReference type="EMBL" id="THV05899.1"/>
    </source>
</evidence>
<feature type="compositionally biased region" description="Polar residues" evidence="1">
    <location>
        <begin position="7"/>
        <end position="16"/>
    </location>
</feature>
<accession>A0A4S8MT94</accession>
<gene>
    <name evidence="2" type="ORF">K435DRAFT_960926</name>
</gene>
<evidence type="ECO:0000313" key="3">
    <source>
        <dbReference type="Proteomes" id="UP000297245"/>
    </source>
</evidence>